<dbReference type="Pfam" id="PF01844">
    <property type="entry name" value="HNH"/>
    <property type="match status" value="1"/>
</dbReference>
<keyword evidence="2" id="KW-0255">Endonuclease</keyword>
<sequence>MDWGSIFDTYGTKTVTATDKKKNAYVPNKDQRAAIESSGIEPAKERPAPEFVILVLFDTNVKSIKSSYYYAERSSAADRAPEARMGHEIISSWLNQGDEVVIGSVGAQLFAIKTKVAPKSVTAITAEVVARADKKTVLERAKEAKGKPEKQEIRRNDFARNPYVVRGAILRSAGKCEMPGCKCELFEKEDGATYLEVHHVTPLSEDGDDTMANAAALCPRCHRELHFGKERLTLRKKLATHIAAIS</sequence>
<evidence type="ECO:0000313" key="2">
    <source>
        <dbReference type="EMBL" id="VWB84437.1"/>
    </source>
</evidence>
<dbReference type="GO" id="GO:0003676">
    <property type="term" value="F:nucleic acid binding"/>
    <property type="evidence" value="ECO:0007669"/>
    <property type="project" value="InterPro"/>
</dbReference>
<dbReference type="SMART" id="SM00507">
    <property type="entry name" value="HNHc"/>
    <property type="match status" value="1"/>
</dbReference>
<dbReference type="InterPro" id="IPR002711">
    <property type="entry name" value="HNH"/>
</dbReference>
<name>A0A6P2MV92_9BURK</name>
<dbReference type="Proteomes" id="UP000494125">
    <property type="component" value="Unassembled WGS sequence"/>
</dbReference>
<accession>A0A6P2MV92</accession>
<dbReference type="EMBL" id="CABVPN010000019">
    <property type="protein sequence ID" value="VWB84437.1"/>
    <property type="molecule type" value="Genomic_DNA"/>
</dbReference>
<proteinExistence type="predicted"/>
<gene>
    <name evidence="2" type="ORF">BDI24065_04050</name>
</gene>
<dbReference type="GO" id="GO:0008270">
    <property type="term" value="F:zinc ion binding"/>
    <property type="evidence" value="ECO:0007669"/>
    <property type="project" value="InterPro"/>
</dbReference>
<reference evidence="2 3" key="1">
    <citation type="submission" date="2019-09" db="EMBL/GenBank/DDBJ databases">
        <authorList>
            <person name="Depoorter E."/>
        </authorList>
    </citation>
    <scope>NUCLEOTIDE SEQUENCE [LARGE SCALE GENOMIC DNA]</scope>
    <source>
        <strain evidence="2">LMG 24065</strain>
    </source>
</reference>
<dbReference type="Gene3D" id="1.10.30.50">
    <property type="match status" value="1"/>
</dbReference>
<protein>
    <submittedName>
        <fullName evidence="2">HNH endonuclease</fullName>
    </submittedName>
</protein>
<evidence type="ECO:0000313" key="3">
    <source>
        <dbReference type="Proteomes" id="UP000494125"/>
    </source>
</evidence>
<feature type="domain" description="HNH nuclease" evidence="1">
    <location>
        <begin position="164"/>
        <end position="223"/>
    </location>
</feature>
<dbReference type="GO" id="GO:0004519">
    <property type="term" value="F:endonuclease activity"/>
    <property type="evidence" value="ECO:0007669"/>
    <property type="project" value="UniProtKB-KW"/>
</dbReference>
<keyword evidence="2" id="KW-0540">Nuclease</keyword>
<keyword evidence="3" id="KW-1185">Reference proteome</keyword>
<evidence type="ECO:0000259" key="1">
    <source>
        <dbReference type="SMART" id="SM00507"/>
    </source>
</evidence>
<dbReference type="AlphaFoldDB" id="A0A6P2MV92"/>
<dbReference type="CDD" id="cd00085">
    <property type="entry name" value="HNHc"/>
    <property type="match status" value="1"/>
</dbReference>
<organism evidence="2 3">
    <name type="scientific">Burkholderia diffusa</name>
    <dbReference type="NCBI Taxonomy" id="488732"/>
    <lineage>
        <taxon>Bacteria</taxon>
        <taxon>Pseudomonadati</taxon>
        <taxon>Pseudomonadota</taxon>
        <taxon>Betaproteobacteria</taxon>
        <taxon>Burkholderiales</taxon>
        <taxon>Burkholderiaceae</taxon>
        <taxon>Burkholderia</taxon>
        <taxon>Burkholderia cepacia complex</taxon>
    </lineage>
</organism>
<keyword evidence="2" id="KW-0378">Hydrolase</keyword>
<dbReference type="InterPro" id="IPR003615">
    <property type="entry name" value="HNH_nuc"/>
</dbReference>